<evidence type="ECO:0000259" key="1">
    <source>
        <dbReference type="Pfam" id="PF23347"/>
    </source>
</evidence>
<dbReference type="Pfam" id="PF23347">
    <property type="entry name" value="TPR_Nup160_C"/>
    <property type="match status" value="1"/>
</dbReference>
<sequence>MMKVYCAVISNPDEESKYICLRRLINVLYERGAINIFQMLCGGQLPLIGLTEKVKQALARKEILNGLSAAINALHLIHPACAWIGPLFERSSLHNELYPSKIAKFKIDRQASSDDGYPQTRKSYIDIEKLEDEFVLTSAEYLLSPAHVKSTPSGTQKAPLEVVDLLIQTNLYDMAFTVLLRFFKGSQLKRGLERAFFATALKCCSNGVDSSLVGDGHRAPNAPNELSKGISQWGTLELYLDKYRVFHSHLPLVVAEKLLRMDPQVKSPIWLVKVKEKTWGLTGQESNQALLFQLYVNYGRYREARNLLLEYKIICKDETAFAVWSPYTSVELLWCQLEECISSGHMIYRCNMLKNLLHGALLSQRRLRRRNGKK</sequence>
<dbReference type="PANTHER" id="PTHR21286:SF0">
    <property type="entry name" value="NUCLEAR PORE COMPLEX PROTEIN NUP160"/>
    <property type="match status" value="1"/>
</dbReference>
<name>A0A498JAJ6_MALDO</name>
<dbReference type="InterPro" id="IPR056536">
    <property type="entry name" value="TPR_NUP160_C"/>
</dbReference>
<dbReference type="PANTHER" id="PTHR21286">
    <property type="entry name" value="NUCLEAR PORE COMPLEX PROTEIN NUP160"/>
    <property type="match status" value="1"/>
</dbReference>
<feature type="domain" description="NUP160 C-terminal TPR" evidence="1">
    <location>
        <begin position="127"/>
        <end position="353"/>
    </location>
</feature>
<protein>
    <recommendedName>
        <fullName evidence="1">NUP160 C-terminal TPR domain-containing protein</fullName>
    </recommendedName>
</protein>
<proteinExistence type="predicted"/>
<gene>
    <name evidence="2" type="ORF">DVH24_021179</name>
</gene>
<keyword evidence="3" id="KW-1185">Reference proteome</keyword>
<dbReference type="GO" id="GO:0017056">
    <property type="term" value="F:structural constituent of nuclear pore"/>
    <property type="evidence" value="ECO:0007669"/>
    <property type="project" value="TreeGrafter"/>
</dbReference>
<comment type="caution">
    <text evidence="2">The sequence shown here is derived from an EMBL/GenBank/DDBJ whole genome shotgun (WGS) entry which is preliminary data.</text>
</comment>
<dbReference type="AlphaFoldDB" id="A0A498JAJ6"/>
<dbReference type="InterPro" id="IPR021717">
    <property type="entry name" value="Nucleoporin_Nup160"/>
</dbReference>
<organism evidence="2 3">
    <name type="scientific">Malus domestica</name>
    <name type="common">Apple</name>
    <name type="synonym">Pyrus malus</name>
    <dbReference type="NCBI Taxonomy" id="3750"/>
    <lineage>
        <taxon>Eukaryota</taxon>
        <taxon>Viridiplantae</taxon>
        <taxon>Streptophyta</taxon>
        <taxon>Embryophyta</taxon>
        <taxon>Tracheophyta</taxon>
        <taxon>Spermatophyta</taxon>
        <taxon>Magnoliopsida</taxon>
        <taxon>eudicotyledons</taxon>
        <taxon>Gunneridae</taxon>
        <taxon>Pentapetalae</taxon>
        <taxon>rosids</taxon>
        <taxon>fabids</taxon>
        <taxon>Rosales</taxon>
        <taxon>Rosaceae</taxon>
        <taxon>Amygdaloideae</taxon>
        <taxon>Maleae</taxon>
        <taxon>Malus</taxon>
    </lineage>
</organism>
<dbReference type="GO" id="GO:0005643">
    <property type="term" value="C:nuclear pore"/>
    <property type="evidence" value="ECO:0007669"/>
    <property type="project" value="TreeGrafter"/>
</dbReference>
<evidence type="ECO:0000313" key="2">
    <source>
        <dbReference type="EMBL" id="RXH92156.1"/>
    </source>
</evidence>
<accession>A0A498JAJ6</accession>
<dbReference type="STRING" id="3750.A0A498JAJ6"/>
<dbReference type="Proteomes" id="UP000290289">
    <property type="component" value="Chromosome 8"/>
</dbReference>
<dbReference type="EMBL" id="RDQH01000334">
    <property type="protein sequence ID" value="RXH92156.1"/>
    <property type="molecule type" value="Genomic_DNA"/>
</dbReference>
<reference evidence="2 3" key="1">
    <citation type="submission" date="2018-10" db="EMBL/GenBank/DDBJ databases">
        <title>A high-quality apple genome assembly.</title>
        <authorList>
            <person name="Hu J."/>
        </authorList>
    </citation>
    <scope>NUCLEOTIDE SEQUENCE [LARGE SCALE GENOMIC DNA]</scope>
    <source>
        <strain evidence="3">cv. HFTH1</strain>
        <tissue evidence="2">Young leaf</tissue>
    </source>
</reference>
<evidence type="ECO:0000313" key="3">
    <source>
        <dbReference type="Proteomes" id="UP000290289"/>
    </source>
</evidence>